<comment type="caution">
    <text evidence="7">The sequence shown here is derived from an EMBL/GenBank/DDBJ whole genome shotgun (WGS) entry which is preliminary data.</text>
</comment>
<dbReference type="CDD" id="cd02522">
    <property type="entry name" value="GT_2_like_a"/>
    <property type="match status" value="1"/>
</dbReference>
<dbReference type="InterPro" id="IPR029044">
    <property type="entry name" value="Nucleotide-diphossugar_trans"/>
</dbReference>
<keyword evidence="8" id="KW-1185">Reference proteome</keyword>
<evidence type="ECO:0000256" key="5">
    <source>
        <dbReference type="ARBA" id="ARBA00023136"/>
    </source>
</evidence>
<evidence type="ECO:0000259" key="6">
    <source>
        <dbReference type="Pfam" id="PF00535"/>
    </source>
</evidence>
<name>A0A6B3R1E9_9FLAO</name>
<evidence type="ECO:0000256" key="2">
    <source>
        <dbReference type="ARBA" id="ARBA00022475"/>
    </source>
</evidence>
<dbReference type="Gene3D" id="3.90.550.10">
    <property type="entry name" value="Spore Coat Polysaccharide Biosynthesis Protein SpsA, Chain A"/>
    <property type="match status" value="1"/>
</dbReference>
<dbReference type="InterPro" id="IPR001173">
    <property type="entry name" value="Glyco_trans_2-like"/>
</dbReference>
<protein>
    <submittedName>
        <fullName evidence="7">Glycosyltransferase family 2 protein</fullName>
    </submittedName>
</protein>
<dbReference type="InterPro" id="IPR026461">
    <property type="entry name" value="Trfase_2_rSAM/seldom_assoc"/>
</dbReference>
<keyword evidence="3" id="KW-0328">Glycosyltransferase</keyword>
<dbReference type="NCBIfam" id="TIGR04283">
    <property type="entry name" value="glyco_like_mftF"/>
    <property type="match status" value="1"/>
</dbReference>
<dbReference type="GO" id="GO:0016757">
    <property type="term" value="F:glycosyltransferase activity"/>
    <property type="evidence" value="ECO:0007669"/>
    <property type="project" value="UniProtKB-KW"/>
</dbReference>
<feature type="domain" description="Glycosyltransferase 2-like" evidence="6">
    <location>
        <begin position="3"/>
        <end position="124"/>
    </location>
</feature>
<dbReference type="EMBL" id="JAAIKD010000005">
    <property type="protein sequence ID" value="NEV94466.1"/>
    <property type="molecule type" value="Genomic_DNA"/>
</dbReference>
<dbReference type="PANTHER" id="PTHR43646">
    <property type="entry name" value="GLYCOSYLTRANSFERASE"/>
    <property type="match status" value="1"/>
</dbReference>
<evidence type="ECO:0000313" key="8">
    <source>
        <dbReference type="Proteomes" id="UP000478505"/>
    </source>
</evidence>
<dbReference type="AlphaFoldDB" id="A0A6B3R1E9"/>
<evidence type="ECO:0000256" key="4">
    <source>
        <dbReference type="ARBA" id="ARBA00022679"/>
    </source>
</evidence>
<gene>
    <name evidence="7" type="ORF">G3567_09965</name>
</gene>
<evidence type="ECO:0000256" key="1">
    <source>
        <dbReference type="ARBA" id="ARBA00004236"/>
    </source>
</evidence>
<comment type="subcellular location">
    <subcellularLocation>
        <location evidence="1">Cell membrane</location>
    </subcellularLocation>
</comment>
<accession>A0A6B3R1E9</accession>
<sequence length="235" mass="27091">MLSIIIPVYNEAEVIEANLKQIQKRISAASWVDEILVVDGGSSDDTLIKAKAVEGIRVFVSPKGRPKQMNFGAKRATGQILYFLHIDSFPPENFDEMIVNAFKNGHEAGCFQMKFRSSHPWLKFTGWLTQFKARSCRGGDQSLFVTRSLFENIGGYDENFLIYEDHEILKPIYKQTRFEVISEWISTSARRYEDKGILKLQLLFLGIYFKKWLGASSEELFRFYEKHINNTPTKA</sequence>
<dbReference type="SUPFAM" id="SSF53448">
    <property type="entry name" value="Nucleotide-diphospho-sugar transferases"/>
    <property type="match status" value="1"/>
</dbReference>
<keyword evidence="2" id="KW-1003">Cell membrane</keyword>
<evidence type="ECO:0000313" key="7">
    <source>
        <dbReference type="EMBL" id="NEV94466.1"/>
    </source>
</evidence>
<dbReference type="GO" id="GO:0005886">
    <property type="term" value="C:plasma membrane"/>
    <property type="evidence" value="ECO:0007669"/>
    <property type="project" value="UniProtKB-SubCell"/>
</dbReference>
<dbReference type="Pfam" id="PF00535">
    <property type="entry name" value="Glycos_transf_2"/>
    <property type="match status" value="1"/>
</dbReference>
<dbReference type="Proteomes" id="UP000478505">
    <property type="component" value="Unassembled WGS sequence"/>
</dbReference>
<evidence type="ECO:0000256" key="3">
    <source>
        <dbReference type="ARBA" id="ARBA00022676"/>
    </source>
</evidence>
<reference evidence="7 8" key="1">
    <citation type="submission" date="2020-02" db="EMBL/GenBank/DDBJ databases">
        <title>Flavobacteriaceae Psychroflexus bacterium YR1-1, complete genome.</title>
        <authorList>
            <person name="Li Y."/>
            <person name="Wu S."/>
        </authorList>
    </citation>
    <scope>NUCLEOTIDE SEQUENCE [LARGE SCALE GENOMIC DNA]</scope>
    <source>
        <strain evidence="7 8">YR1-1</strain>
    </source>
</reference>
<dbReference type="PANTHER" id="PTHR43646:SF2">
    <property type="entry name" value="GLYCOSYLTRANSFERASE 2-LIKE DOMAIN-CONTAINING PROTEIN"/>
    <property type="match status" value="1"/>
</dbReference>
<proteinExistence type="predicted"/>
<organism evidence="7 8">
    <name type="scientific">Psychroflexus aurantiacus</name>
    <dbReference type="NCBI Taxonomy" id="2709310"/>
    <lineage>
        <taxon>Bacteria</taxon>
        <taxon>Pseudomonadati</taxon>
        <taxon>Bacteroidota</taxon>
        <taxon>Flavobacteriia</taxon>
        <taxon>Flavobacteriales</taxon>
        <taxon>Flavobacteriaceae</taxon>
        <taxon>Psychroflexus</taxon>
    </lineage>
</organism>
<dbReference type="RefSeq" id="WP_164005186.1">
    <property type="nucleotide sequence ID" value="NZ_JAAIKD010000005.1"/>
</dbReference>
<keyword evidence="4 7" id="KW-0808">Transferase</keyword>
<keyword evidence="5" id="KW-0472">Membrane</keyword>